<proteinExistence type="predicted"/>
<sequence>MTIVEPDPVVTPLETADRPRRDPISVLPAWARFSLYATVLVLLLTIAEQVTGQSRLTSTNTWSSALQLTIPIALAGLGGLWAERAGVINIGLEGMMILGTWMGAWGGIEYGPWAGVALGVLGGALGGLLHAIVTVGFGVDHIVSGVVINILAAGVTQFLNLEVFDSTNQSPAIPENVAEIRIPGLNDVVGGIVGGDLTDASVLVWLVVSVVLLVATALLFHPGGRAGGDEPAAPAPAGGEGAAPTDGARDRRLPPAVRTLARPALLTVLGVVVALCLIELAPYMDGQQRFFISEVGRIIEGLTDELSLIVVIGVLAFPATALILWRTKFGLRLRACGEDPVAAESLGVNVYLMKVVAVVVSGGLAGLGGVSLVYLFAQKYQSGQTNGRGYIGLAANIFGNWRPGGLALGAGLFGFTDALSLQSGGTTRSLLLVVAMGTVLLVARAAWTRRWRAAVVTGVAGLAAYLWFRAIDELPGEIVIFLPHITTLLVLTFASQRLRPPAAIGRAYRRGDSG</sequence>
<dbReference type="AlphaFoldDB" id="A0AAE9Y800"/>
<keyword evidence="9" id="KW-1185">Reference proteome</keyword>
<feature type="compositionally biased region" description="Low complexity" evidence="6">
    <location>
        <begin position="229"/>
        <end position="246"/>
    </location>
</feature>
<dbReference type="GO" id="GO:0022857">
    <property type="term" value="F:transmembrane transporter activity"/>
    <property type="evidence" value="ECO:0007669"/>
    <property type="project" value="InterPro"/>
</dbReference>
<dbReference type="KEGG" id="ima:PO878_08190"/>
<reference evidence="8" key="1">
    <citation type="submission" date="2023-01" db="EMBL/GenBank/DDBJ databases">
        <title>The diversity of Class Acidimicrobiia in South China Sea sediment environments and the proposal of Iamia marina sp. nov., a novel species of the genus Iamia.</title>
        <authorList>
            <person name="He Y."/>
            <person name="Tian X."/>
        </authorList>
    </citation>
    <scope>NUCLEOTIDE SEQUENCE</scope>
    <source>
        <strain evidence="8">DSM 19957</strain>
    </source>
</reference>
<evidence type="ECO:0000256" key="1">
    <source>
        <dbReference type="ARBA" id="ARBA00004651"/>
    </source>
</evidence>
<feature type="transmembrane region" description="Helical" evidence="7">
    <location>
        <begin position="389"/>
        <end position="413"/>
    </location>
</feature>
<keyword evidence="4 7" id="KW-1133">Transmembrane helix</keyword>
<evidence type="ECO:0000256" key="5">
    <source>
        <dbReference type="ARBA" id="ARBA00023136"/>
    </source>
</evidence>
<evidence type="ECO:0000256" key="6">
    <source>
        <dbReference type="SAM" id="MobiDB-lite"/>
    </source>
</evidence>
<dbReference type="Proteomes" id="UP001216390">
    <property type="component" value="Chromosome"/>
</dbReference>
<feature type="transmembrane region" description="Helical" evidence="7">
    <location>
        <begin position="425"/>
        <end position="443"/>
    </location>
</feature>
<feature type="transmembrane region" description="Helical" evidence="7">
    <location>
        <begin position="142"/>
        <end position="161"/>
    </location>
</feature>
<evidence type="ECO:0000256" key="3">
    <source>
        <dbReference type="ARBA" id="ARBA00022692"/>
    </source>
</evidence>
<feature type="transmembrane region" description="Helical" evidence="7">
    <location>
        <begin position="29"/>
        <end position="47"/>
    </location>
</feature>
<feature type="transmembrane region" description="Helical" evidence="7">
    <location>
        <begin position="305"/>
        <end position="325"/>
    </location>
</feature>
<dbReference type="GO" id="GO:0005886">
    <property type="term" value="C:plasma membrane"/>
    <property type="evidence" value="ECO:0007669"/>
    <property type="project" value="UniProtKB-SubCell"/>
</dbReference>
<feature type="transmembrane region" description="Helical" evidence="7">
    <location>
        <begin position="450"/>
        <end position="468"/>
    </location>
</feature>
<comment type="subcellular location">
    <subcellularLocation>
        <location evidence="1">Cell membrane</location>
        <topology evidence="1">Multi-pass membrane protein</topology>
    </subcellularLocation>
</comment>
<organism evidence="8 9">
    <name type="scientific">Iamia majanohamensis</name>
    <dbReference type="NCBI Taxonomy" id="467976"/>
    <lineage>
        <taxon>Bacteria</taxon>
        <taxon>Bacillati</taxon>
        <taxon>Actinomycetota</taxon>
        <taxon>Acidimicrobiia</taxon>
        <taxon>Acidimicrobiales</taxon>
        <taxon>Iamiaceae</taxon>
        <taxon>Iamia</taxon>
    </lineage>
</organism>
<evidence type="ECO:0000256" key="2">
    <source>
        <dbReference type="ARBA" id="ARBA00022475"/>
    </source>
</evidence>
<evidence type="ECO:0000313" key="8">
    <source>
        <dbReference type="EMBL" id="WCO68705.1"/>
    </source>
</evidence>
<feature type="region of interest" description="Disordered" evidence="6">
    <location>
        <begin position="229"/>
        <end position="250"/>
    </location>
</feature>
<accession>A0AAE9Y800</accession>
<feature type="transmembrane region" description="Helical" evidence="7">
    <location>
        <begin position="264"/>
        <end position="284"/>
    </location>
</feature>
<dbReference type="CDD" id="cd06580">
    <property type="entry name" value="TM_PBP1_transp_TpRbsC_like"/>
    <property type="match status" value="1"/>
</dbReference>
<feature type="transmembrane region" description="Helical" evidence="7">
    <location>
        <begin position="355"/>
        <end position="377"/>
    </location>
</feature>
<evidence type="ECO:0000256" key="4">
    <source>
        <dbReference type="ARBA" id="ARBA00022989"/>
    </source>
</evidence>
<dbReference type="PANTHER" id="PTHR43370:SF1">
    <property type="entry name" value="GUANOSINE ABC TRANSPORTER PERMEASE PROTEIN NUPQ"/>
    <property type="match status" value="1"/>
</dbReference>
<feature type="transmembrane region" description="Helical" evidence="7">
    <location>
        <begin position="474"/>
        <end position="494"/>
    </location>
</feature>
<dbReference type="InterPro" id="IPR001851">
    <property type="entry name" value="ABC_transp_permease"/>
</dbReference>
<gene>
    <name evidence="8" type="ORF">PO878_08190</name>
</gene>
<feature type="transmembrane region" description="Helical" evidence="7">
    <location>
        <begin position="113"/>
        <end position="136"/>
    </location>
</feature>
<feature type="transmembrane region" description="Helical" evidence="7">
    <location>
        <begin position="202"/>
        <end position="221"/>
    </location>
</feature>
<protein>
    <submittedName>
        <fullName evidence="8">ABC transporter permease</fullName>
    </submittedName>
</protein>
<dbReference type="RefSeq" id="WP_272738221.1">
    <property type="nucleotide sequence ID" value="NZ_CP116942.1"/>
</dbReference>
<keyword evidence="5 7" id="KW-0472">Membrane</keyword>
<feature type="transmembrane region" description="Helical" evidence="7">
    <location>
        <begin position="59"/>
        <end position="81"/>
    </location>
</feature>
<dbReference type="Pfam" id="PF02653">
    <property type="entry name" value="BPD_transp_2"/>
    <property type="match status" value="2"/>
</dbReference>
<name>A0AAE9Y800_9ACTN</name>
<dbReference type="PANTHER" id="PTHR43370">
    <property type="entry name" value="SUGAR ABC TRANSPORTER INTEGRAL MEMBRANE PROTEIN-RELATED"/>
    <property type="match status" value="1"/>
</dbReference>
<keyword evidence="3 7" id="KW-0812">Transmembrane</keyword>
<feature type="transmembrane region" description="Helical" evidence="7">
    <location>
        <begin position="87"/>
        <end position="106"/>
    </location>
</feature>
<dbReference type="EMBL" id="CP116942">
    <property type="protein sequence ID" value="WCO68705.1"/>
    <property type="molecule type" value="Genomic_DNA"/>
</dbReference>
<evidence type="ECO:0000313" key="9">
    <source>
        <dbReference type="Proteomes" id="UP001216390"/>
    </source>
</evidence>
<keyword evidence="2" id="KW-1003">Cell membrane</keyword>
<evidence type="ECO:0000256" key="7">
    <source>
        <dbReference type="SAM" id="Phobius"/>
    </source>
</evidence>